<evidence type="ECO:0000256" key="3">
    <source>
        <dbReference type="ARBA" id="ARBA00022543"/>
    </source>
</evidence>
<evidence type="ECO:0000256" key="8">
    <source>
        <dbReference type="ARBA" id="ARBA00022991"/>
    </source>
</evidence>
<evidence type="ECO:0000256" key="2">
    <source>
        <dbReference type="ARBA" id="ARBA00008130"/>
    </source>
</evidence>
<dbReference type="Pfam" id="PF01036">
    <property type="entry name" value="Bac_rhodopsin"/>
    <property type="match status" value="1"/>
</dbReference>
<evidence type="ECO:0000256" key="11">
    <source>
        <dbReference type="SAM" id="Phobius"/>
    </source>
</evidence>
<accession>A0A7W3PNF2</accession>
<keyword evidence="5 11" id="KW-0812">Transmembrane</keyword>
<keyword evidence="4" id="KW-0716">Sensory transduction</keyword>
<keyword evidence="8" id="KW-0157">Chromophore</keyword>
<comment type="subcellular location">
    <subcellularLocation>
        <location evidence="1">Membrane</location>
        <topology evidence="1">Multi-pass membrane protein</topology>
    </subcellularLocation>
</comment>
<protein>
    <submittedName>
        <fullName evidence="12">Bacteriorhodopsin</fullName>
    </submittedName>
</protein>
<feature type="transmembrane region" description="Helical" evidence="11">
    <location>
        <begin position="112"/>
        <end position="131"/>
    </location>
</feature>
<feature type="transmembrane region" description="Helical" evidence="11">
    <location>
        <begin position="80"/>
        <end position="100"/>
    </location>
</feature>
<keyword evidence="6" id="KW-0681">Retinal protein</keyword>
<dbReference type="InterPro" id="IPR001425">
    <property type="entry name" value="Arc/bac/fun_rhodopsins"/>
</dbReference>
<dbReference type="RefSeq" id="WP_182483607.1">
    <property type="nucleotide sequence ID" value="NZ_JACGWU010000001.1"/>
</dbReference>
<dbReference type="SUPFAM" id="SSF81321">
    <property type="entry name" value="Family A G protein-coupled receptor-like"/>
    <property type="match status" value="1"/>
</dbReference>
<evidence type="ECO:0000256" key="5">
    <source>
        <dbReference type="ARBA" id="ARBA00022692"/>
    </source>
</evidence>
<comment type="similarity">
    <text evidence="2">Belongs to the archaeal/bacterial/fungal opsin family.</text>
</comment>
<evidence type="ECO:0000256" key="4">
    <source>
        <dbReference type="ARBA" id="ARBA00022606"/>
    </source>
</evidence>
<dbReference type="GO" id="GO:0007602">
    <property type="term" value="P:phototransduction"/>
    <property type="evidence" value="ECO:0007669"/>
    <property type="project" value="UniProtKB-KW"/>
</dbReference>
<gene>
    <name evidence="12" type="ORF">FB555_000224</name>
</gene>
<keyword evidence="9 11" id="KW-0472">Membrane</keyword>
<evidence type="ECO:0000313" key="12">
    <source>
        <dbReference type="EMBL" id="MBA8828153.1"/>
    </source>
</evidence>
<evidence type="ECO:0000256" key="9">
    <source>
        <dbReference type="ARBA" id="ARBA00023136"/>
    </source>
</evidence>
<dbReference type="Proteomes" id="UP000524237">
    <property type="component" value="Unassembled WGS sequence"/>
</dbReference>
<dbReference type="GO" id="GO:0016020">
    <property type="term" value="C:membrane"/>
    <property type="evidence" value="ECO:0007669"/>
    <property type="project" value="UniProtKB-SubCell"/>
</dbReference>
<feature type="transmembrane region" description="Helical" evidence="11">
    <location>
        <begin position="38"/>
        <end position="56"/>
    </location>
</feature>
<evidence type="ECO:0000256" key="10">
    <source>
        <dbReference type="ARBA" id="ARBA00023170"/>
    </source>
</evidence>
<dbReference type="PANTHER" id="PTHR28286">
    <property type="match status" value="1"/>
</dbReference>
<evidence type="ECO:0000313" key="13">
    <source>
        <dbReference type="Proteomes" id="UP000524237"/>
    </source>
</evidence>
<dbReference type="SMART" id="SM01021">
    <property type="entry name" value="Bac_rhodopsin"/>
    <property type="match status" value="1"/>
</dbReference>
<comment type="caution">
    <text evidence="12">The sequence shown here is derived from an EMBL/GenBank/DDBJ whole genome shotgun (WGS) entry which is preliminary data.</text>
</comment>
<name>A0A7W3PNF2_9MICO</name>
<proteinExistence type="inferred from homology"/>
<reference evidence="12 13" key="1">
    <citation type="submission" date="2020-07" db="EMBL/GenBank/DDBJ databases">
        <title>Sequencing the genomes of 1000 actinobacteria strains.</title>
        <authorList>
            <person name="Klenk H.-P."/>
        </authorList>
    </citation>
    <scope>NUCLEOTIDE SEQUENCE [LARGE SCALE GENOMIC DNA]</scope>
    <source>
        <strain evidence="12 13">DSM 23737</strain>
    </source>
</reference>
<dbReference type="AlphaFoldDB" id="A0A7W3PNF2"/>
<dbReference type="PRINTS" id="PR00251">
    <property type="entry name" value="BACTRLOPSIN"/>
</dbReference>
<dbReference type="GO" id="GO:0009881">
    <property type="term" value="F:photoreceptor activity"/>
    <property type="evidence" value="ECO:0007669"/>
    <property type="project" value="UniProtKB-KW"/>
</dbReference>
<dbReference type="InterPro" id="IPR018229">
    <property type="entry name" value="Rhodopsin_retinal_BS"/>
</dbReference>
<dbReference type="PANTHER" id="PTHR28286:SF2">
    <property type="entry name" value="BACTERIORHODOPSIN _OPSIN, NOPA (EUROFUNG)"/>
    <property type="match status" value="1"/>
</dbReference>
<evidence type="ECO:0000256" key="1">
    <source>
        <dbReference type="ARBA" id="ARBA00004141"/>
    </source>
</evidence>
<dbReference type="EMBL" id="JACGWU010000001">
    <property type="protein sequence ID" value="MBA8828153.1"/>
    <property type="molecule type" value="Genomic_DNA"/>
</dbReference>
<keyword evidence="3" id="KW-0600">Photoreceptor protein</keyword>
<feature type="transmembrane region" description="Helical" evidence="11">
    <location>
        <begin position="6"/>
        <end position="26"/>
    </location>
</feature>
<evidence type="ECO:0000256" key="6">
    <source>
        <dbReference type="ARBA" id="ARBA00022925"/>
    </source>
</evidence>
<feature type="transmembrane region" description="Helical" evidence="11">
    <location>
        <begin position="206"/>
        <end position="228"/>
    </location>
</feature>
<evidence type="ECO:0000256" key="7">
    <source>
        <dbReference type="ARBA" id="ARBA00022989"/>
    </source>
</evidence>
<dbReference type="PROSITE" id="PS00950">
    <property type="entry name" value="BACTERIAL_OPSIN_1"/>
    <property type="match status" value="1"/>
</dbReference>
<feature type="transmembrane region" description="Helical" evidence="11">
    <location>
        <begin position="137"/>
        <end position="155"/>
    </location>
</feature>
<sequence>MDLQIVQAAFMLGFVAMAAGAFYFFMERGDLKPEHRSVGTYAAVIALIAAIMYYVMKDTVMFPGGMITVTEINATMPLRYIDWLITTPLLLVEFGLIVSLAGGAKAGMVTRLVIADLIMIVTGYLGEIGVVGSASNYIFFIISTLAWVYIIMQIMRVNISSGPAYAQRAVKTMRWFVIAGWAIYPIGTAIQQFMGIGGADITQAAAIAAVIYVVADVLNKVGFGMIAVSAAKKA</sequence>
<organism evidence="12 13">
    <name type="scientific">Alpinimonas psychrophila</name>
    <dbReference type="NCBI Taxonomy" id="748908"/>
    <lineage>
        <taxon>Bacteria</taxon>
        <taxon>Bacillati</taxon>
        <taxon>Actinomycetota</taxon>
        <taxon>Actinomycetes</taxon>
        <taxon>Micrococcales</taxon>
        <taxon>Microbacteriaceae</taxon>
        <taxon>Alpinimonas</taxon>
    </lineage>
</organism>
<keyword evidence="10" id="KW-0675">Receptor</keyword>
<keyword evidence="13" id="KW-1185">Reference proteome</keyword>
<dbReference type="Gene3D" id="1.20.1070.10">
    <property type="entry name" value="Rhodopsin 7-helix transmembrane proteins"/>
    <property type="match status" value="1"/>
</dbReference>
<dbReference type="GO" id="GO:0005216">
    <property type="term" value="F:monoatomic ion channel activity"/>
    <property type="evidence" value="ECO:0007669"/>
    <property type="project" value="InterPro"/>
</dbReference>
<feature type="transmembrane region" description="Helical" evidence="11">
    <location>
        <begin position="175"/>
        <end position="194"/>
    </location>
</feature>
<keyword evidence="7 11" id="KW-1133">Transmembrane helix</keyword>